<dbReference type="PANTHER" id="PTHR11439:SF455">
    <property type="entry name" value="RLK (RECEPTOR-LIKE PROTEIN KINASE) 8, PUTATIVE-RELATED"/>
    <property type="match status" value="1"/>
</dbReference>
<reference evidence="1" key="1">
    <citation type="submission" date="2020-09" db="EMBL/GenBank/DDBJ databases">
        <title>Genome-Enabled Discovery of Anthraquinone Biosynthesis in Senna tora.</title>
        <authorList>
            <person name="Kang S.-H."/>
            <person name="Pandey R.P."/>
            <person name="Lee C.-M."/>
            <person name="Sim J.-S."/>
            <person name="Jeong J.-T."/>
            <person name="Choi B.-S."/>
            <person name="Jung M."/>
            <person name="Ginzburg D."/>
            <person name="Zhao K."/>
            <person name="Won S.Y."/>
            <person name="Oh T.-J."/>
            <person name="Yu Y."/>
            <person name="Kim N.-H."/>
            <person name="Lee O.R."/>
            <person name="Lee T.-H."/>
            <person name="Bashyal P."/>
            <person name="Kim T.-S."/>
            <person name="Lee W.-H."/>
            <person name="Kawkins C."/>
            <person name="Kim C.-K."/>
            <person name="Kim J.S."/>
            <person name="Ahn B.O."/>
            <person name="Rhee S.Y."/>
            <person name="Sohng J.K."/>
        </authorList>
    </citation>
    <scope>NUCLEOTIDE SEQUENCE</scope>
    <source>
        <tissue evidence="1">Leaf</tissue>
    </source>
</reference>
<dbReference type="CDD" id="cd09272">
    <property type="entry name" value="RNase_HI_RT_Ty1"/>
    <property type="match status" value="1"/>
</dbReference>
<dbReference type="PANTHER" id="PTHR11439">
    <property type="entry name" value="GAG-POL-RELATED RETROTRANSPOSON"/>
    <property type="match status" value="1"/>
</dbReference>
<comment type="caution">
    <text evidence="1">The sequence shown here is derived from an EMBL/GenBank/DDBJ whole genome shotgun (WGS) entry which is preliminary data.</text>
</comment>
<gene>
    <name evidence="1" type="ORF">G2W53_041894</name>
</gene>
<dbReference type="AlphaFoldDB" id="A0A834SI63"/>
<dbReference type="OrthoDB" id="1436114at2759"/>
<evidence type="ECO:0000313" key="1">
    <source>
        <dbReference type="EMBL" id="KAF7802783.1"/>
    </source>
</evidence>
<evidence type="ECO:0000313" key="2">
    <source>
        <dbReference type="Proteomes" id="UP000634136"/>
    </source>
</evidence>
<protein>
    <submittedName>
        <fullName evidence="1">Retrovirus-related Pol polyprotein from transposon TNT 1-94</fullName>
    </submittedName>
</protein>
<name>A0A834SI63_9FABA</name>
<keyword evidence="2" id="KW-1185">Reference proteome</keyword>
<dbReference type="Proteomes" id="UP000634136">
    <property type="component" value="Unassembled WGS sequence"/>
</dbReference>
<proteinExistence type="predicted"/>
<accession>A0A834SI63</accession>
<organism evidence="1 2">
    <name type="scientific">Senna tora</name>
    <dbReference type="NCBI Taxonomy" id="362788"/>
    <lineage>
        <taxon>Eukaryota</taxon>
        <taxon>Viridiplantae</taxon>
        <taxon>Streptophyta</taxon>
        <taxon>Embryophyta</taxon>
        <taxon>Tracheophyta</taxon>
        <taxon>Spermatophyta</taxon>
        <taxon>Magnoliopsida</taxon>
        <taxon>eudicotyledons</taxon>
        <taxon>Gunneridae</taxon>
        <taxon>Pentapetalae</taxon>
        <taxon>rosids</taxon>
        <taxon>fabids</taxon>
        <taxon>Fabales</taxon>
        <taxon>Fabaceae</taxon>
        <taxon>Caesalpinioideae</taxon>
        <taxon>Cassia clade</taxon>
        <taxon>Senna</taxon>
    </lineage>
</organism>
<sequence length="222" mass="25704">MNPKVSYGFNSYSVVISDIDFLSRSFSSYLRLLTPEDDASALQYICHNYKAYLSFAINKVCQFMASPLEEHWVAVKHILRYLKVPNSFSWSFAQRSNRLWLDLVQRLSIEAWPMWFLICPGYKSLLKELQLHVTHTPVVYCDNLSAVIIAHNLVLHQKTKHMELDIHFVRVKVLQQALRVVHIPSVDQKADVLTKPLSGDRFSVLRTKLTVIDRNHTKFMGG</sequence>
<dbReference type="EMBL" id="JAAIUW010000013">
    <property type="protein sequence ID" value="KAF7802783.1"/>
    <property type="molecule type" value="Genomic_DNA"/>
</dbReference>